<dbReference type="AlphaFoldDB" id="A0A5B7GW23"/>
<protein>
    <submittedName>
        <fullName evidence="2">Uncharacterized protein</fullName>
    </submittedName>
</protein>
<evidence type="ECO:0000313" key="2">
    <source>
        <dbReference type="EMBL" id="MPC64180.1"/>
    </source>
</evidence>
<organism evidence="2 3">
    <name type="scientific">Portunus trituberculatus</name>
    <name type="common">Swimming crab</name>
    <name type="synonym">Neptunus trituberculatus</name>
    <dbReference type="NCBI Taxonomy" id="210409"/>
    <lineage>
        <taxon>Eukaryota</taxon>
        <taxon>Metazoa</taxon>
        <taxon>Ecdysozoa</taxon>
        <taxon>Arthropoda</taxon>
        <taxon>Crustacea</taxon>
        <taxon>Multicrustacea</taxon>
        <taxon>Malacostraca</taxon>
        <taxon>Eumalacostraca</taxon>
        <taxon>Eucarida</taxon>
        <taxon>Decapoda</taxon>
        <taxon>Pleocyemata</taxon>
        <taxon>Brachyura</taxon>
        <taxon>Eubrachyura</taxon>
        <taxon>Portunoidea</taxon>
        <taxon>Portunidae</taxon>
        <taxon>Portuninae</taxon>
        <taxon>Portunus</taxon>
    </lineage>
</organism>
<accession>A0A5B7GW23</accession>
<comment type="caution">
    <text evidence="2">The sequence shown here is derived from an EMBL/GenBank/DDBJ whole genome shotgun (WGS) entry which is preliminary data.</text>
</comment>
<proteinExistence type="predicted"/>
<evidence type="ECO:0000313" key="3">
    <source>
        <dbReference type="Proteomes" id="UP000324222"/>
    </source>
</evidence>
<dbReference type="EMBL" id="VSRR010021739">
    <property type="protein sequence ID" value="MPC64180.1"/>
    <property type="molecule type" value="Genomic_DNA"/>
</dbReference>
<reference evidence="2 3" key="1">
    <citation type="submission" date="2019-05" db="EMBL/GenBank/DDBJ databases">
        <title>Another draft genome of Portunus trituberculatus and its Hox gene families provides insights of decapod evolution.</title>
        <authorList>
            <person name="Jeong J.-H."/>
            <person name="Song I."/>
            <person name="Kim S."/>
            <person name="Choi T."/>
            <person name="Kim D."/>
            <person name="Ryu S."/>
            <person name="Kim W."/>
        </authorList>
    </citation>
    <scope>NUCLEOTIDE SEQUENCE [LARGE SCALE GENOMIC DNA]</scope>
    <source>
        <tissue evidence="2">Muscle</tissue>
    </source>
</reference>
<sequence length="68" mass="7543">MMHCDFFLSLFPPHPRLLSSTPADPQASSNTPWRRGRRSRGGVGREGRREQAGGAASRQVMPNAAFLY</sequence>
<keyword evidence="3" id="KW-1185">Reference proteome</keyword>
<evidence type="ECO:0000256" key="1">
    <source>
        <dbReference type="SAM" id="MobiDB-lite"/>
    </source>
</evidence>
<feature type="region of interest" description="Disordered" evidence="1">
    <location>
        <begin position="13"/>
        <end position="58"/>
    </location>
</feature>
<name>A0A5B7GW23_PORTR</name>
<gene>
    <name evidence="2" type="ORF">E2C01_058291</name>
</gene>
<feature type="compositionally biased region" description="Polar residues" evidence="1">
    <location>
        <begin position="18"/>
        <end position="32"/>
    </location>
</feature>
<dbReference type="Proteomes" id="UP000324222">
    <property type="component" value="Unassembled WGS sequence"/>
</dbReference>